<sequence>MIIAVLVFLIILISVLATFLASKTYDYEARRDYKKIAVYTAFAAIIISILDFIIAVI</sequence>
<reference evidence="2 3" key="1">
    <citation type="submission" date="2018-06" db="EMBL/GenBank/DDBJ databases">
        <authorList>
            <consortium name="Pathogen Informatics"/>
            <person name="Doyle S."/>
        </authorList>
    </citation>
    <scope>NUCLEOTIDE SEQUENCE [LARGE SCALE GENOMIC DNA]</scope>
    <source>
        <strain evidence="2 3">NCTC8738</strain>
    </source>
</reference>
<dbReference type="RefSeq" id="WP_167554168.1">
    <property type="nucleotide sequence ID" value="NZ_CP066277.1"/>
</dbReference>
<dbReference type="Proteomes" id="UP000248954">
    <property type="component" value="Chromosome 1"/>
</dbReference>
<gene>
    <name evidence="2" type="ORF">NCTC8738_01035</name>
</gene>
<keyword evidence="1" id="KW-0472">Membrane</keyword>
<accession>A0AB38G713</accession>
<organism evidence="2 3">
    <name type="scientific">Streptococcus lutetiensis</name>
    <dbReference type="NCBI Taxonomy" id="150055"/>
    <lineage>
        <taxon>Bacteria</taxon>
        <taxon>Bacillati</taxon>
        <taxon>Bacillota</taxon>
        <taxon>Bacilli</taxon>
        <taxon>Lactobacillales</taxon>
        <taxon>Streptococcaceae</taxon>
        <taxon>Streptococcus</taxon>
    </lineage>
</organism>
<name>A0AB38G713_9STRE</name>
<keyword evidence="1" id="KW-1133">Transmembrane helix</keyword>
<dbReference type="AlphaFoldDB" id="A0AB38G713"/>
<proteinExistence type="predicted"/>
<keyword evidence="1" id="KW-0812">Transmembrane</keyword>
<protein>
    <submittedName>
        <fullName evidence="2">Uncharacterized protein</fullName>
    </submittedName>
</protein>
<evidence type="ECO:0000313" key="2">
    <source>
        <dbReference type="EMBL" id="SQF42252.1"/>
    </source>
</evidence>
<evidence type="ECO:0000256" key="1">
    <source>
        <dbReference type="SAM" id="Phobius"/>
    </source>
</evidence>
<evidence type="ECO:0000313" key="3">
    <source>
        <dbReference type="Proteomes" id="UP000248954"/>
    </source>
</evidence>
<dbReference type="EMBL" id="LS483348">
    <property type="protein sequence ID" value="SQF42252.1"/>
    <property type="molecule type" value="Genomic_DNA"/>
</dbReference>
<feature type="transmembrane region" description="Helical" evidence="1">
    <location>
        <begin position="36"/>
        <end position="56"/>
    </location>
</feature>